<dbReference type="PROSITE" id="PS50878">
    <property type="entry name" value="RT_POL"/>
    <property type="match status" value="1"/>
</dbReference>
<dbReference type="Pfam" id="PF00078">
    <property type="entry name" value="RVT_1"/>
    <property type="match status" value="1"/>
</dbReference>
<feature type="domain" description="Integrase catalytic" evidence="16">
    <location>
        <begin position="1081"/>
        <end position="1246"/>
    </location>
</feature>
<dbReference type="GO" id="GO:0019899">
    <property type="term" value="F:enzyme binding"/>
    <property type="evidence" value="ECO:0007669"/>
    <property type="project" value="UniProtKB-ARBA"/>
</dbReference>
<dbReference type="FunFam" id="1.10.340.70:FF:000001">
    <property type="entry name" value="Retrovirus-related Pol polyprotein from transposon gypsy-like Protein"/>
    <property type="match status" value="1"/>
</dbReference>
<name>A0A5S6Q3S4_TRIMR</name>
<dbReference type="GO" id="GO:0008270">
    <property type="term" value="F:zinc ion binding"/>
    <property type="evidence" value="ECO:0007669"/>
    <property type="project" value="UniProtKB-KW"/>
</dbReference>
<keyword evidence="5" id="KW-0540">Nuclease</keyword>
<dbReference type="FunFam" id="3.10.10.10:FF:000007">
    <property type="entry name" value="Retrovirus-related Pol polyprotein from transposon 17.6-like Protein"/>
    <property type="match status" value="1"/>
</dbReference>
<dbReference type="Pfam" id="PF13975">
    <property type="entry name" value="gag-asp_proteas"/>
    <property type="match status" value="1"/>
</dbReference>
<keyword evidence="12" id="KW-0863">Zinc-finger</keyword>
<feature type="domain" description="Reverse transcriptase" evidence="15">
    <location>
        <begin position="531"/>
        <end position="710"/>
    </location>
</feature>
<dbReference type="Proteomes" id="UP000046395">
    <property type="component" value="Unassembled WGS sequence"/>
</dbReference>
<keyword evidence="12" id="KW-0862">Zinc</keyword>
<evidence type="ECO:0000256" key="2">
    <source>
        <dbReference type="ARBA" id="ARBA00022670"/>
    </source>
</evidence>
<sequence length="1339" mass="150728">MPRNEVVMPLSLPPLEANAANAAQWFERLEAFFEIHGTANERKAAVLRFYLSDELRQLLPGLGASTGDSYEELRRTLVQYLRDEGVGIVARNAFFSRRQREEERLQAFMAHLRMLCSQAFPDLKKTEQATLVVDQFTRGVQSDSVRAALVRARCATPEAALDLAVAEEKDVAIISCLSASGTAAPANIVKSPAGENAQIAQASSIAAEPDDVQQLTEAVQRLLTQMTRCCNTTRERRPEARRQDRWSGATRCFNCGGKGHTARVCPSPARRMRRNGQDAATRRGETGPNSRLMDESYTEVTMTVALVESCSAVKALGCISGCPTELTIDTGAAVSLMDYKLLGILQPARLLDVRNIRVLTATGSEMKIAGTCTVDVSIGGAPAKKHTVLVAHGLTCPCLIGADFLRRHGCVIDFTTGILQIGSYDVELKSESGNDRTIALIGPAQRELGSCDEVIDAMCSKSTAPQEVLVPLRKTLSKYRDVISMTDDDLGRTSVVRHEIRTGNAKPIKIGPRRTPYRHRSTMETLVNRMLQQGVIEQASGPWSFPVVLAPKKDGSLRFCVDYRKLNEVTEKNVQPLPRIDDALDALAGSSWFSTLDLASGYWQVEVEARDRPKTAFSTPSGLYQFRVMPFGLCNAPATFQRLMEKVLEGLQWRTCLVYLDDIIVFARTPIEQMQRLDEVLNRLQKAGLKLKPSKCKIMTTEVVFLGHTISANGIATDASKCAAVERWHPPRCLNELRQFLGLASYYRKFVKNFATIAAPLHRLLRKDSKWVWNQDCEQAFQQLKRNLLSAPVLRLPDFTKTFILDVDASGEGLGAVLSQCFADGEHPIAYASRTLSKPERRYCATRRELLALVWGTKHFRPYLYGARFIARTDHNCLVWLNSFREPEGQTARWLERLAEFDMEIRHRPGRLHDNADALSRPLCPQCGKQLVSIDCAQVTLPPPQNDMRDAQDTDDEIKVLKDWIRNGNWPSRCPEGTSRNLRILWGQKDALFLDDGILLRRWDDCSRQQPRRLIVVPSRMQAQVLRGLHDGVGGGHFGKQRTLAKARSRFYWPGMAKDVDLWCKSCDVCARRKGYRRNRLPLQPLLAGYPFQRVGIDFLGPLPTTTNGKRYVLAVCDYFTKWTEAYATENMEATTVAKLLIDNYITRFGPPESVHSDQGRNFEALLMTELFRLLDVKKTRTTPYHPQSNGLVERFNRTLLDTLAALAKDFPDRWDDMLPWATFAYNTSNHETTGISPFLALFGREARLPIDLQYDLPASDNTESLTTYVQELRKNLEHVHAAIRQHLHAKQQGQKTYYDRRRHGNPFQNGDRVWLAVPQKGKISARWDGPLRHQEKNN</sequence>
<dbReference type="Gene3D" id="4.10.60.10">
    <property type="entry name" value="Zinc finger, CCHC-type"/>
    <property type="match status" value="1"/>
</dbReference>
<dbReference type="CDD" id="cd09274">
    <property type="entry name" value="RNase_HI_RT_Ty3"/>
    <property type="match status" value="1"/>
</dbReference>
<dbReference type="GO" id="GO:0003677">
    <property type="term" value="F:DNA binding"/>
    <property type="evidence" value="ECO:0007669"/>
    <property type="project" value="UniProtKB-KW"/>
</dbReference>
<feature type="domain" description="CCHC-type" evidence="14">
    <location>
        <begin position="251"/>
        <end position="267"/>
    </location>
</feature>
<dbReference type="CDD" id="cd01647">
    <property type="entry name" value="RT_LTR"/>
    <property type="match status" value="1"/>
</dbReference>
<dbReference type="InterPro" id="IPR001878">
    <property type="entry name" value="Znf_CCHC"/>
</dbReference>
<dbReference type="Gene3D" id="3.30.420.10">
    <property type="entry name" value="Ribonuclease H-like superfamily/Ribonuclease H"/>
    <property type="match status" value="1"/>
</dbReference>
<evidence type="ECO:0000259" key="14">
    <source>
        <dbReference type="PROSITE" id="PS50158"/>
    </source>
</evidence>
<accession>A0A5S6Q3S4</accession>
<evidence type="ECO:0000256" key="11">
    <source>
        <dbReference type="ARBA" id="ARBA00023268"/>
    </source>
</evidence>
<dbReference type="GO" id="GO:0004519">
    <property type="term" value="F:endonuclease activity"/>
    <property type="evidence" value="ECO:0007669"/>
    <property type="project" value="UniProtKB-KW"/>
</dbReference>
<dbReference type="InterPro" id="IPR000477">
    <property type="entry name" value="RT_dom"/>
</dbReference>
<dbReference type="InterPro" id="IPR036875">
    <property type="entry name" value="Znf_CCHC_sf"/>
</dbReference>
<dbReference type="GO" id="GO:0004190">
    <property type="term" value="F:aspartic-type endopeptidase activity"/>
    <property type="evidence" value="ECO:0007669"/>
    <property type="project" value="UniProtKB-KW"/>
</dbReference>
<dbReference type="Gene3D" id="3.30.70.270">
    <property type="match status" value="2"/>
</dbReference>
<dbReference type="SUPFAM" id="SSF56672">
    <property type="entry name" value="DNA/RNA polymerases"/>
    <property type="match status" value="1"/>
</dbReference>
<dbReference type="InterPro" id="IPR041577">
    <property type="entry name" value="RT_RNaseH_2"/>
</dbReference>
<keyword evidence="17" id="KW-1185">Reference proteome</keyword>
<evidence type="ECO:0000256" key="3">
    <source>
        <dbReference type="ARBA" id="ARBA00022679"/>
    </source>
</evidence>
<dbReference type="GO" id="GO:0015074">
    <property type="term" value="P:DNA integration"/>
    <property type="evidence" value="ECO:0007669"/>
    <property type="project" value="InterPro"/>
</dbReference>
<dbReference type="InterPro" id="IPR036397">
    <property type="entry name" value="RNaseH_sf"/>
</dbReference>
<dbReference type="Gene3D" id="3.10.20.370">
    <property type="match status" value="1"/>
</dbReference>
<evidence type="ECO:0000256" key="13">
    <source>
        <dbReference type="SAM" id="MobiDB-lite"/>
    </source>
</evidence>
<dbReference type="CDD" id="cd00303">
    <property type="entry name" value="retropepsin_like"/>
    <property type="match status" value="1"/>
</dbReference>
<keyword evidence="8" id="KW-0378">Hydrolase</keyword>
<keyword evidence="7" id="KW-0255">Endonuclease</keyword>
<dbReference type="FunFam" id="3.30.70.270:FF:000020">
    <property type="entry name" value="Transposon Tf2-6 polyprotein-like Protein"/>
    <property type="match status" value="1"/>
</dbReference>
<dbReference type="GO" id="GO:0003964">
    <property type="term" value="F:RNA-directed DNA polymerase activity"/>
    <property type="evidence" value="ECO:0007669"/>
    <property type="project" value="UniProtKB-KW"/>
</dbReference>
<dbReference type="InterPro" id="IPR012337">
    <property type="entry name" value="RNaseH-like_sf"/>
</dbReference>
<evidence type="ECO:0000313" key="17">
    <source>
        <dbReference type="Proteomes" id="UP000046395"/>
    </source>
</evidence>
<dbReference type="PANTHER" id="PTHR37984:SF5">
    <property type="entry name" value="PROTEIN NYNRIN-LIKE"/>
    <property type="match status" value="1"/>
</dbReference>
<dbReference type="InterPro" id="IPR043502">
    <property type="entry name" value="DNA/RNA_pol_sf"/>
</dbReference>
<keyword evidence="4" id="KW-0548">Nucleotidyltransferase</keyword>
<dbReference type="GO" id="GO:0006508">
    <property type="term" value="P:proteolysis"/>
    <property type="evidence" value="ECO:0007669"/>
    <property type="project" value="UniProtKB-KW"/>
</dbReference>
<dbReference type="Pfam" id="PF17919">
    <property type="entry name" value="RT_RNaseH_2"/>
    <property type="match status" value="1"/>
</dbReference>
<evidence type="ECO:0000256" key="12">
    <source>
        <dbReference type="PROSITE-ProRule" id="PRU00047"/>
    </source>
</evidence>
<dbReference type="InterPro" id="IPR043128">
    <property type="entry name" value="Rev_trsase/Diguanyl_cyclase"/>
</dbReference>
<evidence type="ECO:0000256" key="8">
    <source>
        <dbReference type="ARBA" id="ARBA00022801"/>
    </source>
</evidence>
<dbReference type="InterPro" id="IPR021109">
    <property type="entry name" value="Peptidase_aspartic_dom_sf"/>
</dbReference>
<evidence type="ECO:0000259" key="15">
    <source>
        <dbReference type="PROSITE" id="PS50878"/>
    </source>
</evidence>
<dbReference type="PROSITE" id="PS50158">
    <property type="entry name" value="ZF_CCHC"/>
    <property type="match status" value="1"/>
</dbReference>
<protein>
    <recommendedName>
        <fullName evidence="1">RNA-directed DNA polymerase</fullName>
        <ecNumber evidence="1">2.7.7.49</ecNumber>
    </recommendedName>
</protein>
<dbReference type="InterPro" id="IPR041588">
    <property type="entry name" value="Integrase_H2C2"/>
</dbReference>
<dbReference type="EC" id="2.7.7.49" evidence="1"/>
<dbReference type="SMART" id="SM00343">
    <property type="entry name" value="ZnF_C2HC"/>
    <property type="match status" value="1"/>
</dbReference>
<evidence type="ECO:0000256" key="5">
    <source>
        <dbReference type="ARBA" id="ARBA00022722"/>
    </source>
</evidence>
<dbReference type="STRING" id="70415.A0A5S6Q3S4"/>
<evidence type="ECO:0000256" key="6">
    <source>
        <dbReference type="ARBA" id="ARBA00022750"/>
    </source>
</evidence>
<evidence type="ECO:0000256" key="10">
    <source>
        <dbReference type="ARBA" id="ARBA00023125"/>
    </source>
</evidence>
<dbReference type="GO" id="GO:0042575">
    <property type="term" value="C:DNA polymerase complex"/>
    <property type="evidence" value="ECO:0007669"/>
    <property type="project" value="UniProtKB-ARBA"/>
</dbReference>
<evidence type="ECO:0000259" key="16">
    <source>
        <dbReference type="PROSITE" id="PS50994"/>
    </source>
</evidence>
<dbReference type="Gene3D" id="1.10.340.70">
    <property type="match status" value="1"/>
</dbReference>
<dbReference type="PANTHER" id="PTHR37984">
    <property type="entry name" value="PROTEIN CBG26694"/>
    <property type="match status" value="1"/>
</dbReference>
<keyword evidence="2" id="KW-0645">Protease</keyword>
<keyword evidence="11" id="KW-0511">Multifunctional enzyme</keyword>
<evidence type="ECO:0000256" key="1">
    <source>
        <dbReference type="ARBA" id="ARBA00012493"/>
    </source>
</evidence>
<dbReference type="InterPro" id="IPR050951">
    <property type="entry name" value="Retrovirus_Pol_polyprotein"/>
</dbReference>
<evidence type="ECO:0000256" key="7">
    <source>
        <dbReference type="ARBA" id="ARBA00022759"/>
    </source>
</evidence>
<keyword evidence="12" id="KW-0479">Metal-binding</keyword>
<dbReference type="Gene3D" id="2.40.70.10">
    <property type="entry name" value="Acid Proteases"/>
    <property type="match status" value="1"/>
</dbReference>
<evidence type="ECO:0000256" key="9">
    <source>
        <dbReference type="ARBA" id="ARBA00022918"/>
    </source>
</evidence>
<dbReference type="WBParaSite" id="TMUE_0000001853.1">
    <property type="protein sequence ID" value="TMUE_0000001853.1"/>
    <property type="gene ID" value="WBGene00297722"/>
</dbReference>
<keyword evidence="3" id="KW-0808">Transferase</keyword>
<dbReference type="Pfam" id="PF17921">
    <property type="entry name" value="Integrase_H2C2"/>
    <property type="match status" value="1"/>
</dbReference>
<dbReference type="SUPFAM" id="SSF57756">
    <property type="entry name" value="Retrovirus zinc finger-like domains"/>
    <property type="match status" value="1"/>
</dbReference>
<keyword evidence="6" id="KW-0064">Aspartyl protease</keyword>
<dbReference type="Pfam" id="PF00665">
    <property type="entry name" value="rve"/>
    <property type="match status" value="1"/>
</dbReference>
<dbReference type="PROSITE" id="PS50994">
    <property type="entry name" value="INTEGRASE"/>
    <property type="match status" value="1"/>
</dbReference>
<dbReference type="SUPFAM" id="SSF53098">
    <property type="entry name" value="Ribonuclease H-like"/>
    <property type="match status" value="1"/>
</dbReference>
<reference evidence="18" key="1">
    <citation type="submission" date="2019-12" db="UniProtKB">
        <authorList>
            <consortium name="WormBaseParasite"/>
        </authorList>
    </citation>
    <scope>IDENTIFICATION</scope>
</reference>
<dbReference type="InterPro" id="IPR001584">
    <property type="entry name" value="Integrase_cat-core"/>
</dbReference>
<keyword evidence="9" id="KW-0695">RNA-directed DNA polymerase</keyword>
<organism evidence="17 18">
    <name type="scientific">Trichuris muris</name>
    <name type="common">Mouse whipworm</name>
    <dbReference type="NCBI Taxonomy" id="70415"/>
    <lineage>
        <taxon>Eukaryota</taxon>
        <taxon>Metazoa</taxon>
        <taxon>Ecdysozoa</taxon>
        <taxon>Nematoda</taxon>
        <taxon>Enoplea</taxon>
        <taxon>Dorylaimia</taxon>
        <taxon>Trichinellida</taxon>
        <taxon>Trichuridae</taxon>
        <taxon>Trichuris</taxon>
    </lineage>
</organism>
<feature type="region of interest" description="Disordered" evidence="13">
    <location>
        <begin position="269"/>
        <end position="292"/>
    </location>
</feature>
<dbReference type="Gene3D" id="3.10.10.10">
    <property type="entry name" value="HIV Type 1 Reverse Transcriptase, subunit A, domain 1"/>
    <property type="match status" value="1"/>
</dbReference>
<proteinExistence type="predicted"/>
<evidence type="ECO:0000313" key="18">
    <source>
        <dbReference type="WBParaSite" id="TMUE_0000001853.1"/>
    </source>
</evidence>
<dbReference type="FunFam" id="3.30.420.10:FF:000032">
    <property type="entry name" value="Retrovirus-related Pol polyprotein from transposon 297-like Protein"/>
    <property type="match status" value="1"/>
</dbReference>
<evidence type="ECO:0000256" key="4">
    <source>
        <dbReference type="ARBA" id="ARBA00022695"/>
    </source>
</evidence>
<keyword evidence="10" id="KW-0238">DNA-binding</keyword>
<dbReference type="SUPFAM" id="SSF50630">
    <property type="entry name" value="Acid proteases"/>
    <property type="match status" value="1"/>
</dbReference>
<dbReference type="FunFam" id="3.10.20.370:FF:000001">
    <property type="entry name" value="Retrovirus-related Pol polyprotein from transposon 17.6-like protein"/>
    <property type="match status" value="1"/>
</dbReference>